<keyword evidence="1" id="KW-0732">Signal</keyword>
<dbReference type="RefSeq" id="WP_161818034.1">
    <property type="nucleotide sequence ID" value="NZ_JAACJS010000011.1"/>
</dbReference>
<feature type="signal peptide" evidence="1">
    <location>
        <begin position="1"/>
        <end position="20"/>
    </location>
</feature>
<sequence length="267" mass="30284">MKRTCLVCFLAMLFSMVSCRKSEMAPAEGEDTVFFAGKKLRRITISGVLSEEFTYYSNGLLFKHTSYMTPTVRSSEQVFYYDTDGRMVRTVSLMNISNSWNTEAMDSGYVDYEYQNGLVSAAKYFVKTNGTPRQTSYTLFDFDAAKRIVAATVFLPAGQPASKNTYQYDGNGNVSVNEFFSYANGAPVLSMRYNFEYDNGKVPPQFAFLPPFTTNRNNLTREVYTNFNNVPGNPPVTTTTITYQYTAEGYPWKVKSSDGVERTYEYN</sequence>
<evidence type="ECO:0000313" key="3">
    <source>
        <dbReference type="Proteomes" id="UP000753802"/>
    </source>
</evidence>
<evidence type="ECO:0000256" key="1">
    <source>
        <dbReference type="SAM" id="SignalP"/>
    </source>
</evidence>
<keyword evidence="3" id="KW-1185">Reference proteome</keyword>
<protein>
    <recommendedName>
        <fullName evidence="4">YD repeat-containing protein</fullName>
    </recommendedName>
</protein>
<dbReference type="Proteomes" id="UP000753802">
    <property type="component" value="Unassembled WGS sequence"/>
</dbReference>
<comment type="caution">
    <text evidence="2">The sequence shown here is derived from an EMBL/GenBank/DDBJ whole genome shotgun (WGS) entry which is preliminary data.</text>
</comment>
<feature type="chain" id="PRO_5047543674" description="YD repeat-containing protein" evidence="1">
    <location>
        <begin position="21"/>
        <end position="267"/>
    </location>
</feature>
<accession>A0ABW9ZRJ1</accession>
<organism evidence="2 3">
    <name type="scientific">Sediminibacterium roseum</name>
    <dbReference type="NCBI Taxonomy" id="1978412"/>
    <lineage>
        <taxon>Bacteria</taxon>
        <taxon>Pseudomonadati</taxon>
        <taxon>Bacteroidota</taxon>
        <taxon>Chitinophagia</taxon>
        <taxon>Chitinophagales</taxon>
        <taxon>Chitinophagaceae</taxon>
        <taxon>Sediminibacterium</taxon>
    </lineage>
</organism>
<reference evidence="2 3" key="1">
    <citation type="submission" date="2020-01" db="EMBL/GenBank/DDBJ databases">
        <title>Genome analysis.</title>
        <authorList>
            <person name="Wu S."/>
            <person name="Wang G."/>
        </authorList>
    </citation>
    <scope>NUCLEOTIDE SEQUENCE [LARGE SCALE GENOMIC DNA]</scope>
    <source>
        <strain evidence="2 3">SYL130</strain>
    </source>
</reference>
<evidence type="ECO:0008006" key="4">
    <source>
        <dbReference type="Google" id="ProtNLM"/>
    </source>
</evidence>
<proteinExistence type="predicted"/>
<name>A0ABW9ZRJ1_9BACT</name>
<gene>
    <name evidence="2" type="ORF">GWC95_07310</name>
</gene>
<evidence type="ECO:0000313" key="2">
    <source>
        <dbReference type="EMBL" id="NCI49724.1"/>
    </source>
</evidence>
<dbReference type="PROSITE" id="PS51257">
    <property type="entry name" value="PROKAR_LIPOPROTEIN"/>
    <property type="match status" value="1"/>
</dbReference>
<dbReference type="EMBL" id="JAACJS010000011">
    <property type="protein sequence ID" value="NCI49724.1"/>
    <property type="molecule type" value="Genomic_DNA"/>
</dbReference>